<reference evidence="2 3" key="1">
    <citation type="submission" date="2019-12" db="EMBL/GenBank/DDBJ databases">
        <title>Whole-genome sequencing of Allorhizobium vitis.</title>
        <authorList>
            <person name="Gan H.M."/>
            <person name="Szegedi E."/>
            <person name="Burr T."/>
            <person name="Savka M.A."/>
        </authorList>
    </citation>
    <scope>NUCLEOTIDE SEQUENCE [LARGE SCALE GENOMIC DNA]</scope>
    <source>
        <strain evidence="2 3">CG516</strain>
    </source>
</reference>
<dbReference type="AlphaFoldDB" id="A0A6L6VNW8"/>
<name>A0A6L6VNW8_AGRVI</name>
<gene>
    <name evidence="2" type="ORF">GOZ90_25545</name>
</gene>
<dbReference type="GO" id="GO:0055085">
    <property type="term" value="P:transmembrane transport"/>
    <property type="evidence" value="ECO:0007669"/>
    <property type="project" value="InterPro"/>
</dbReference>
<dbReference type="EMBL" id="WPHR01000044">
    <property type="protein sequence ID" value="MUZ76019.1"/>
    <property type="molecule type" value="Genomic_DNA"/>
</dbReference>
<dbReference type="InterPro" id="IPR018389">
    <property type="entry name" value="DctP_fam"/>
</dbReference>
<keyword evidence="1" id="KW-0732">Signal</keyword>
<dbReference type="Pfam" id="PF03480">
    <property type="entry name" value="DctP"/>
    <property type="match status" value="1"/>
</dbReference>
<protein>
    <submittedName>
        <fullName evidence="2">Uncharacterized protein</fullName>
    </submittedName>
</protein>
<organism evidence="2 3">
    <name type="scientific">Agrobacterium vitis</name>
    <name type="common">Rhizobium vitis</name>
    <dbReference type="NCBI Taxonomy" id="373"/>
    <lineage>
        <taxon>Bacteria</taxon>
        <taxon>Pseudomonadati</taxon>
        <taxon>Pseudomonadota</taxon>
        <taxon>Alphaproteobacteria</taxon>
        <taxon>Hyphomicrobiales</taxon>
        <taxon>Rhizobiaceae</taxon>
        <taxon>Rhizobium/Agrobacterium group</taxon>
        <taxon>Agrobacterium</taxon>
    </lineage>
</organism>
<evidence type="ECO:0000313" key="3">
    <source>
        <dbReference type="Proteomes" id="UP000477951"/>
    </source>
</evidence>
<evidence type="ECO:0000256" key="1">
    <source>
        <dbReference type="ARBA" id="ARBA00022729"/>
    </source>
</evidence>
<accession>A0A6L6VNW8</accession>
<dbReference type="Gene3D" id="3.40.190.170">
    <property type="entry name" value="Bacterial extracellular solute-binding protein, family 7"/>
    <property type="match status" value="1"/>
</dbReference>
<proteinExistence type="predicted"/>
<dbReference type="InterPro" id="IPR038404">
    <property type="entry name" value="TRAP_DctP_sf"/>
</dbReference>
<dbReference type="Proteomes" id="UP000477951">
    <property type="component" value="Unassembled WGS sequence"/>
</dbReference>
<comment type="caution">
    <text evidence="2">The sequence shown here is derived from an EMBL/GenBank/DDBJ whole genome shotgun (WGS) entry which is preliminary data.</text>
</comment>
<sequence length="74" mass="8486">MRWSFAVETEYSFKIHHFIGPKAPAQTKMMEPWAKRIEEDTKGRVKFEIYPSMSLGGSPAQLFRQVAQGVVDIV</sequence>
<evidence type="ECO:0000313" key="2">
    <source>
        <dbReference type="EMBL" id="MUZ76019.1"/>
    </source>
</evidence>